<reference evidence="3 4" key="1">
    <citation type="submission" date="2015-09" db="EMBL/GenBank/DDBJ databases">
        <authorList>
            <consortium name="Pathogen Informatics"/>
        </authorList>
    </citation>
    <scope>NUCLEOTIDE SEQUENCE [LARGE SCALE GENOMIC DNA]</scope>
    <source>
        <strain evidence="3 4">2789STDY5834841</strain>
    </source>
</reference>
<sequence>MARGKKNIEGQLSFDFSLNSNNYVCQSNTLISGRQALKLNSAKLIRAAIMQIKYDDTELKPYVITIADLSELLGISRSNIYRDIDEITDDIINNPVFIKSGSGKKLKWMKIPWVSKCEYQADVGVAIKLNDELKPLLLNLKERYTQYTLDNILTMKSVYAIRIFELLQERVLSKVLPKKGKDFELTIEQIRECCDCIDKYKSFANLKQRVIDAAIKEIERVTLYRITYTYKKKGRSVVAIVFHINMVYHQD</sequence>
<dbReference type="InterPro" id="IPR000525">
    <property type="entry name" value="Initiator_Rep_WH1"/>
</dbReference>
<dbReference type="Gene3D" id="1.10.10.10">
    <property type="entry name" value="Winged helix-like DNA-binding domain superfamily/Winged helix DNA-binding domain"/>
    <property type="match status" value="2"/>
</dbReference>
<gene>
    <name evidence="3" type="primary">repE</name>
    <name evidence="3" type="ORF">ERS852456_02105</name>
</gene>
<dbReference type="SUPFAM" id="SSF46785">
    <property type="entry name" value="Winged helix' DNA-binding domain"/>
    <property type="match status" value="2"/>
</dbReference>
<dbReference type="GO" id="GO:0006270">
    <property type="term" value="P:DNA replication initiation"/>
    <property type="evidence" value="ECO:0007669"/>
    <property type="project" value="InterPro"/>
</dbReference>
<dbReference type="InterPro" id="IPR036388">
    <property type="entry name" value="WH-like_DNA-bd_sf"/>
</dbReference>
<feature type="domain" description="Initiator Rep protein WH1" evidence="2">
    <location>
        <begin position="24"/>
        <end position="167"/>
    </location>
</feature>
<comment type="similarity">
    <text evidence="1">Belongs to the initiator RepB protein family.</text>
</comment>
<evidence type="ECO:0000313" key="3">
    <source>
        <dbReference type="EMBL" id="CUO27984.1"/>
    </source>
</evidence>
<evidence type="ECO:0000256" key="1">
    <source>
        <dbReference type="ARBA" id="ARBA00038283"/>
    </source>
</evidence>
<dbReference type="Pfam" id="PF21205">
    <property type="entry name" value="Rep3_C"/>
    <property type="match status" value="1"/>
</dbReference>
<name>A0A174DRB2_9FIRM</name>
<evidence type="ECO:0000259" key="2">
    <source>
        <dbReference type="Pfam" id="PF01051"/>
    </source>
</evidence>
<dbReference type="GO" id="GO:0003887">
    <property type="term" value="F:DNA-directed DNA polymerase activity"/>
    <property type="evidence" value="ECO:0007669"/>
    <property type="project" value="InterPro"/>
</dbReference>
<dbReference type="Proteomes" id="UP000095787">
    <property type="component" value="Unassembled WGS sequence"/>
</dbReference>
<dbReference type="InterPro" id="IPR036390">
    <property type="entry name" value="WH_DNA-bd_sf"/>
</dbReference>
<dbReference type="Pfam" id="PF01051">
    <property type="entry name" value="Rep3_N"/>
    <property type="match status" value="1"/>
</dbReference>
<protein>
    <submittedName>
        <fullName evidence="3">Replication protein</fullName>
    </submittedName>
</protein>
<accession>A0A174DRB2</accession>
<proteinExistence type="inferred from homology"/>
<dbReference type="EMBL" id="CYZO01000029">
    <property type="protein sequence ID" value="CUO27984.1"/>
    <property type="molecule type" value="Genomic_DNA"/>
</dbReference>
<dbReference type="RefSeq" id="WP_081017353.1">
    <property type="nucleotide sequence ID" value="NZ_CATZLF010000030.1"/>
</dbReference>
<dbReference type="AlphaFoldDB" id="A0A174DRB2"/>
<organism evidence="3 4">
    <name type="scientific">[Ruminococcus] torques</name>
    <dbReference type="NCBI Taxonomy" id="33039"/>
    <lineage>
        <taxon>Bacteria</taxon>
        <taxon>Bacillati</taxon>
        <taxon>Bacillota</taxon>
        <taxon>Clostridia</taxon>
        <taxon>Lachnospirales</taxon>
        <taxon>Lachnospiraceae</taxon>
        <taxon>Mediterraneibacter</taxon>
    </lineage>
</organism>
<evidence type="ECO:0000313" key="4">
    <source>
        <dbReference type="Proteomes" id="UP000095787"/>
    </source>
</evidence>